<proteinExistence type="predicted"/>
<organism evidence="1 2">
    <name type="scientific">Papaver atlanticum</name>
    <dbReference type="NCBI Taxonomy" id="357466"/>
    <lineage>
        <taxon>Eukaryota</taxon>
        <taxon>Viridiplantae</taxon>
        <taxon>Streptophyta</taxon>
        <taxon>Embryophyta</taxon>
        <taxon>Tracheophyta</taxon>
        <taxon>Spermatophyta</taxon>
        <taxon>Magnoliopsida</taxon>
        <taxon>Ranunculales</taxon>
        <taxon>Papaveraceae</taxon>
        <taxon>Papaveroideae</taxon>
        <taxon>Papaver</taxon>
    </lineage>
</organism>
<protein>
    <recommendedName>
        <fullName evidence="3">BED-type domain-containing protein</fullName>
    </recommendedName>
</protein>
<evidence type="ECO:0000313" key="2">
    <source>
        <dbReference type="Proteomes" id="UP001202328"/>
    </source>
</evidence>
<keyword evidence="2" id="KW-1185">Reference proteome</keyword>
<feature type="non-terminal residue" evidence="1">
    <location>
        <position position="167"/>
    </location>
</feature>
<accession>A0AAD4TLJ3</accession>
<name>A0AAD4TLJ3_9MAGN</name>
<dbReference type="Proteomes" id="UP001202328">
    <property type="component" value="Unassembled WGS sequence"/>
</dbReference>
<comment type="caution">
    <text evidence="1">The sequence shown here is derived from an EMBL/GenBank/DDBJ whole genome shotgun (WGS) entry which is preliminary data.</text>
</comment>
<reference evidence="1" key="1">
    <citation type="submission" date="2022-04" db="EMBL/GenBank/DDBJ databases">
        <title>A functionally conserved STORR gene fusion in Papaver species that diverged 16.8 million years ago.</title>
        <authorList>
            <person name="Catania T."/>
        </authorList>
    </citation>
    <scope>NUCLEOTIDE SEQUENCE</scope>
    <source>
        <strain evidence="1">S-188037</strain>
    </source>
</reference>
<dbReference type="AlphaFoldDB" id="A0AAD4TLJ3"/>
<evidence type="ECO:0008006" key="3">
    <source>
        <dbReference type="Google" id="ProtNLM"/>
    </source>
</evidence>
<evidence type="ECO:0000313" key="1">
    <source>
        <dbReference type="EMBL" id="KAI3963329.1"/>
    </source>
</evidence>
<gene>
    <name evidence="1" type="ORF">MKW98_022751</name>
</gene>
<sequence length="167" mass="18777">MSENLDAPLWKYVNKLRRSKSGGRNWDMECKICSKPFKGSYSRVKGHMLLIKKQGVFLCSKVQGDISILRRLQKESDLADVRNESSSASVIANAIPLPSGDSGEESIAAKKRRLQETTIGKAWNLKEREILDCKIARAFYASALAFNLARSPYFRDAFEYAASHNLT</sequence>
<dbReference type="EMBL" id="JAJJMB010000061">
    <property type="protein sequence ID" value="KAI3963329.1"/>
    <property type="molecule type" value="Genomic_DNA"/>
</dbReference>